<accession>A0A397FS14</accession>
<feature type="non-terminal residue" evidence="2">
    <location>
        <position position="1"/>
    </location>
</feature>
<feature type="region of interest" description="Disordered" evidence="1">
    <location>
        <begin position="272"/>
        <end position="294"/>
    </location>
</feature>
<evidence type="ECO:0000256" key="1">
    <source>
        <dbReference type="SAM" id="MobiDB-lite"/>
    </source>
</evidence>
<protein>
    <submittedName>
        <fullName evidence="2">Uncharacterized protein</fullName>
    </submittedName>
</protein>
<dbReference type="VEuPathDB" id="FungiDB:H257_03877"/>
<proteinExistence type="predicted"/>
<name>A0A397FS14_APHAT</name>
<gene>
    <name evidence="2" type="ORF">DYB31_009598</name>
</gene>
<dbReference type="EMBL" id="QUTE01005338">
    <property type="protein sequence ID" value="RHZ37950.1"/>
    <property type="molecule type" value="Genomic_DNA"/>
</dbReference>
<reference evidence="2 3" key="1">
    <citation type="submission" date="2018-08" db="EMBL/GenBank/DDBJ databases">
        <title>Aphanomyces genome sequencing and annotation.</title>
        <authorList>
            <person name="Minardi D."/>
            <person name="Oidtmann B."/>
            <person name="Van Der Giezen M."/>
            <person name="Studholme D.J."/>
        </authorList>
    </citation>
    <scope>NUCLEOTIDE SEQUENCE [LARGE SCALE GENOMIC DNA]</scope>
    <source>
        <strain evidence="2 3">197901</strain>
    </source>
</reference>
<evidence type="ECO:0000313" key="3">
    <source>
        <dbReference type="Proteomes" id="UP000266196"/>
    </source>
</evidence>
<sequence>YCTSKRKHKIEYLDGDKEWSVLDDVEVGHLQLFNHECWLMYENYVASERATKAALYVNVRLQRYDVATFAWKTGKIRWFDDTSGLFCVAYDDASSGVDGSVGGDEMVDLLGCEDEFQLQDRRSFEWMGPGAYFFGPAYAATRVQDYMDYTGPYEEPMPNDVVDGGGGYGDDGNMWNNEGGEAVAYGDWTENDYATNDWNDGNLDSTWVAKPRGFLVLATALGAAPFDTRGADHDHVLHIFFVVVLVQYGFNDDGSSVWFIVRRHEWRSAEVHGAAAATRRAHQSGEHGNEMKNH</sequence>
<dbReference type="Proteomes" id="UP000266196">
    <property type="component" value="Unassembled WGS sequence"/>
</dbReference>
<evidence type="ECO:0000313" key="2">
    <source>
        <dbReference type="EMBL" id="RHZ37950.1"/>
    </source>
</evidence>
<comment type="caution">
    <text evidence="2">The sequence shown here is derived from an EMBL/GenBank/DDBJ whole genome shotgun (WGS) entry which is preliminary data.</text>
</comment>
<feature type="compositionally biased region" description="Basic and acidic residues" evidence="1">
    <location>
        <begin position="283"/>
        <end position="294"/>
    </location>
</feature>
<organism evidence="2 3">
    <name type="scientific">Aphanomyces astaci</name>
    <name type="common">Crayfish plague agent</name>
    <dbReference type="NCBI Taxonomy" id="112090"/>
    <lineage>
        <taxon>Eukaryota</taxon>
        <taxon>Sar</taxon>
        <taxon>Stramenopiles</taxon>
        <taxon>Oomycota</taxon>
        <taxon>Saprolegniomycetes</taxon>
        <taxon>Saprolegniales</taxon>
        <taxon>Verrucalvaceae</taxon>
        <taxon>Aphanomyces</taxon>
    </lineage>
</organism>
<dbReference type="AlphaFoldDB" id="A0A397FS14"/>